<feature type="region of interest" description="Disordered" evidence="1">
    <location>
        <begin position="167"/>
        <end position="391"/>
    </location>
</feature>
<proteinExistence type="predicted"/>
<feature type="compositionally biased region" description="Acidic residues" evidence="1">
    <location>
        <begin position="494"/>
        <end position="505"/>
    </location>
</feature>
<feature type="region of interest" description="Disordered" evidence="1">
    <location>
        <begin position="598"/>
        <end position="622"/>
    </location>
</feature>
<reference evidence="3 4" key="1">
    <citation type="submission" date="2016-10" db="EMBL/GenBank/DDBJ databases">
        <authorList>
            <person name="de Groot N.N."/>
        </authorList>
    </citation>
    <scope>NUCLEOTIDE SEQUENCE [LARGE SCALE GENOMIC DNA]</scope>
    <source>
        <strain evidence="3 4">DSM 27842</strain>
    </source>
</reference>
<evidence type="ECO:0000313" key="4">
    <source>
        <dbReference type="Proteomes" id="UP000198893"/>
    </source>
</evidence>
<keyword evidence="2" id="KW-0812">Transmembrane</keyword>
<dbReference type="OrthoDB" id="7870459at2"/>
<dbReference type="RefSeq" id="WP_093118459.1">
    <property type="nucleotide sequence ID" value="NZ_FODS01000012.1"/>
</dbReference>
<sequence length="856" mass="88595">MTPIYALSLSFEGIGLLRRVEDGWHELGTVALDSPDPGAALRTLREEAEPGQAPLACKLILPNAQIRYLTLDTGRIDDAARRGAAARALDGATPYAVEDLSFDIAADGATTWVAAVARETLQEADDFATEHGFAGLYFTSIPPEDGFPSEPFLGTATGAEAILGKGRTPAAEAEPVRITGHGPLPSSPAPETPRTTSETGDPAAPPDDPATTAAEGDDPTPSPTEEGPAPAFTSIRAQRGTPPPDSPRAPLAGASRITAGPAAPDLAVPEDGTGETATAGPPADPGGQRFDPAAIVAGFRKSKSDDSAEATTEADPEKPAAASPRKGLGARLAAIKPADKPKPKPKPKPKTEPKSKSKATKTAAAAKQKPSKTDTLIAPPPPPMHSGDTKADESERMTIFGAREQQKIGGKPRYLGLVLSVLLLLFLAGVAAWATIFLDGGIAGIFRNREAPQIAASDTDTAPETDPGAGPDAGMVDTGLLPASNLPDLLPDSAEIEGLNDDDAAMDSTRLSPSDTPLQDPDMDALPDPATREAAAPPERPDPASAPMDPDARYAATGIWAAAPEQSPTPTAVPIDDLYVASIDDEIGALDAFALPQAPDRSSDIAPGRIQSPPPPGTTFEYDERGLIRATPDGALTPDGVRVYRGKPAALPPAYPERAAAVISVASPELVARLAAVRPRIRPGGLVENNERAQLSGMTRSELASLRPRPRPETDKAAQEVDTTPTERAIASSLTPRPRPGNIDAIVRAARAAPAATQTAAAAPAASQTVAPSIPTTASVARQATVRDAINMRKLNLIGVYGSPSNRRALIRLSSGSYKKVKVGDSIDGGRVAAIGDDELRYVKSGRAVVLKMPKG</sequence>
<evidence type="ECO:0000256" key="1">
    <source>
        <dbReference type="SAM" id="MobiDB-lite"/>
    </source>
</evidence>
<feature type="compositionally biased region" description="Basic and acidic residues" evidence="1">
    <location>
        <begin position="710"/>
        <end position="719"/>
    </location>
</feature>
<evidence type="ECO:0000313" key="3">
    <source>
        <dbReference type="EMBL" id="SEO79167.1"/>
    </source>
</evidence>
<evidence type="ECO:0000256" key="2">
    <source>
        <dbReference type="SAM" id="Phobius"/>
    </source>
</evidence>
<dbReference type="EMBL" id="FODS01000012">
    <property type="protein sequence ID" value="SEO79167.1"/>
    <property type="molecule type" value="Genomic_DNA"/>
</dbReference>
<protein>
    <recommendedName>
        <fullName evidence="5">Type IV pilus biogenesis protein PilP</fullName>
    </recommendedName>
</protein>
<accession>A0A1H8SKT0</accession>
<organism evidence="3 4">
    <name type="scientific">Salinihabitans flavidus</name>
    <dbReference type="NCBI Taxonomy" id="569882"/>
    <lineage>
        <taxon>Bacteria</taxon>
        <taxon>Pseudomonadati</taxon>
        <taxon>Pseudomonadota</taxon>
        <taxon>Alphaproteobacteria</taxon>
        <taxon>Rhodobacterales</taxon>
        <taxon>Roseobacteraceae</taxon>
        <taxon>Salinihabitans</taxon>
    </lineage>
</organism>
<name>A0A1H8SKT0_9RHOB</name>
<dbReference type="AlphaFoldDB" id="A0A1H8SKT0"/>
<feature type="region of interest" description="Disordered" evidence="1">
    <location>
        <begin position="455"/>
        <end position="570"/>
    </location>
</feature>
<keyword evidence="2" id="KW-0472">Membrane</keyword>
<dbReference type="Proteomes" id="UP000198893">
    <property type="component" value="Unassembled WGS sequence"/>
</dbReference>
<gene>
    <name evidence="3" type="ORF">SAMN04490248_11284</name>
</gene>
<feature type="transmembrane region" description="Helical" evidence="2">
    <location>
        <begin position="414"/>
        <end position="438"/>
    </location>
</feature>
<dbReference type="STRING" id="569882.SAMN04490248_11284"/>
<keyword evidence="2" id="KW-1133">Transmembrane helix</keyword>
<feature type="region of interest" description="Disordered" evidence="1">
    <location>
        <begin position="697"/>
        <end position="741"/>
    </location>
</feature>
<evidence type="ECO:0008006" key="5">
    <source>
        <dbReference type="Google" id="ProtNLM"/>
    </source>
</evidence>
<keyword evidence="4" id="KW-1185">Reference proteome</keyword>
<feature type="compositionally biased region" description="Low complexity" evidence="1">
    <location>
        <begin position="527"/>
        <end position="549"/>
    </location>
</feature>